<dbReference type="SUPFAM" id="SSF55874">
    <property type="entry name" value="ATPase domain of HSP90 chaperone/DNA topoisomerase II/histidine kinase"/>
    <property type="match status" value="1"/>
</dbReference>
<dbReference type="RefSeq" id="WP_208129785.1">
    <property type="nucleotide sequence ID" value="NZ_BAABGQ010000006.1"/>
</dbReference>
<dbReference type="Gene3D" id="3.30.450.20">
    <property type="entry name" value="PAS domain"/>
    <property type="match status" value="3"/>
</dbReference>
<dbReference type="PANTHER" id="PTHR42878">
    <property type="entry name" value="TWO-COMPONENT HISTIDINE KINASE"/>
    <property type="match status" value="1"/>
</dbReference>
<dbReference type="InterPro" id="IPR004358">
    <property type="entry name" value="Sig_transdc_His_kin-like_C"/>
</dbReference>
<dbReference type="InterPro" id="IPR013656">
    <property type="entry name" value="PAS_4"/>
</dbReference>
<comment type="catalytic activity">
    <reaction evidence="1">
        <text>ATP + protein L-histidine = ADP + protein N-phospho-L-histidine.</text>
        <dbReference type="EC" id="2.7.13.3"/>
    </reaction>
</comment>
<keyword evidence="9" id="KW-1185">Reference proteome</keyword>
<dbReference type="PROSITE" id="PS50109">
    <property type="entry name" value="HIS_KIN"/>
    <property type="match status" value="1"/>
</dbReference>
<organism evidence="8 9">
    <name type="scientific">Hymenobacter ginsengisoli</name>
    <dbReference type="NCBI Taxonomy" id="1051626"/>
    <lineage>
        <taxon>Bacteria</taxon>
        <taxon>Pseudomonadati</taxon>
        <taxon>Bacteroidota</taxon>
        <taxon>Cytophagia</taxon>
        <taxon>Cytophagales</taxon>
        <taxon>Hymenobacteraceae</taxon>
        <taxon>Hymenobacter</taxon>
    </lineage>
</organism>
<evidence type="ECO:0000256" key="1">
    <source>
        <dbReference type="ARBA" id="ARBA00000085"/>
    </source>
</evidence>
<proteinExistence type="predicted"/>
<comment type="caution">
    <text evidence="8">The sequence shown here is derived from an EMBL/GenBank/DDBJ whole genome shotgun (WGS) entry which is preliminary data.</text>
</comment>
<dbReference type="InterPro" id="IPR036097">
    <property type="entry name" value="HisK_dim/P_sf"/>
</dbReference>
<keyword evidence="3" id="KW-0597">Phosphoprotein</keyword>
<dbReference type="InterPro" id="IPR003594">
    <property type="entry name" value="HATPase_dom"/>
</dbReference>
<dbReference type="InterPro" id="IPR000014">
    <property type="entry name" value="PAS"/>
</dbReference>
<accession>A0ABP8QJG1</accession>
<dbReference type="InterPro" id="IPR035965">
    <property type="entry name" value="PAS-like_dom_sf"/>
</dbReference>
<sequence length="665" mass="72465">MTPDSSSGQPAGLLPEAFAVLPGAHLVLTPELRIVAATDAYLASVQATRAQLVGQPLPAVWGAEPGTPAAEALASLRASLQQVAATGQPQTITVPQYHLGGAPAAGAARYWEARHTPISNAQGETTGLIHSILDTTEREQLRQQQRLLRQILGQVPASVATLSGPEHRFSFFNEHYLALTEGRAQLGGTVAELLPEVVEQGFIGLLDRVYTTGEPFLGSELSILLHPAASQPARQHYLDFVYQPLVDEQGQTQGILAFIVDVTDKVLARRQAETLQAAMLAATQRQKEDRENAFQLFEQSPAVICLLREPEHRIDYLNPAYQALFPGQRLRGQRLADVQPEAMALLTMLNGIYQTGTARFQAEVPITITPLGALPPRTRYFDFTYQAYREQERIAGISIFGLDVTEQVLARRKVLELNQELQARNQQLTRTNADLDTFVYTASHDLKVPIANIEGLLDALSRALRSQPAPAQVPHLLGLMQQSVARFQQTIGHLADISRLQQEGSVPGEASSLADTLANVQLDLAPLLATTGAQLTAEVAAAPTLPLSPKNLRSVVYNLLSNALKYRAPDRVPLVHIKSERQDNAVVLRVHDNGLGLDERQQQRLFGLFQRLHTHVEGSGVGLYMVRKIVENAGGTVQVQSEPAVGSTFTVTLPWPGELPAAERL</sequence>
<gene>
    <name evidence="8" type="ORF">GCM10023172_28370</name>
</gene>
<evidence type="ECO:0000256" key="4">
    <source>
        <dbReference type="ARBA" id="ARBA00022679"/>
    </source>
</evidence>
<dbReference type="Proteomes" id="UP001501243">
    <property type="component" value="Unassembled WGS sequence"/>
</dbReference>
<dbReference type="SMART" id="SM00387">
    <property type="entry name" value="HATPase_c"/>
    <property type="match status" value="1"/>
</dbReference>
<feature type="domain" description="Histidine kinase" evidence="7">
    <location>
        <begin position="441"/>
        <end position="657"/>
    </location>
</feature>
<evidence type="ECO:0000259" key="7">
    <source>
        <dbReference type="PROSITE" id="PS50109"/>
    </source>
</evidence>
<dbReference type="Pfam" id="PF02518">
    <property type="entry name" value="HATPase_c"/>
    <property type="match status" value="1"/>
</dbReference>
<dbReference type="Gene3D" id="1.10.287.130">
    <property type="match status" value="1"/>
</dbReference>
<dbReference type="InterPro" id="IPR003661">
    <property type="entry name" value="HisK_dim/P_dom"/>
</dbReference>
<evidence type="ECO:0000313" key="8">
    <source>
        <dbReference type="EMBL" id="GAA4503472.1"/>
    </source>
</evidence>
<keyword evidence="6" id="KW-0472">Membrane</keyword>
<dbReference type="SUPFAM" id="SSF55785">
    <property type="entry name" value="PYP-like sensor domain (PAS domain)"/>
    <property type="match status" value="2"/>
</dbReference>
<protein>
    <recommendedName>
        <fullName evidence="2">histidine kinase</fullName>
        <ecNumber evidence="2">2.7.13.3</ecNumber>
    </recommendedName>
</protein>
<dbReference type="Gene3D" id="3.30.565.10">
    <property type="entry name" value="Histidine kinase-like ATPase, C-terminal domain"/>
    <property type="match status" value="1"/>
</dbReference>
<dbReference type="SUPFAM" id="SSF47384">
    <property type="entry name" value="Homodimeric domain of signal transducing histidine kinase"/>
    <property type="match status" value="1"/>
</dbReference>
<dbReference type="InterPro" id="IPR050351">
    <property type="entry name" value="BphY/WalK/GraS-like"/>
</dbReference>
<keyword evidence="4" id="KW-0808">Transferase</keyword>
<evidence type="ECO:0000256" key="3">
    <source>
        <dbReference type="ARBA" id="ARBA00022553"/>
    </source>
</evidence>
<dbReference type="PRINTS" id="PR00344">
    <property type="entry name" value="BCTRLSENSOR"/>
</dbReference>
<evidence type="ECO:0000256" key="5">
    <source>
        <dbReference type="ARBA" id="ARBA00022777"/>
    </source>
</evidence>
<dbReference type="EMBL" id="BAABGQ010000006">
    <property type="protein sequence ID" value="GAA4503472.1"/>
    <property type="molecule type" value="Genomic_DNA"/>
</dbReference>
<dbReference type="Pfam" id="PF08448">
    <property type="entry name" value="PAS_4"/>
    <property type="match status" value="3"/>
</dbReference>
<dbReference type="SMART" id="SM00091">
    <property type="entry name" value="PAS"/>
    <property type="match status" value="3"/>
</dbReference>
<dbReference type="Pfam" id="PF00512">
    <property type="entry name" value="HisKA"/>
    <property type="match status" value="1"/>
</dbReference>
<dbReference type="InterPro" id="IPR005467">
    <property type="entry name" value="His_kinase_dom"/>
</dbReference>
<dbReference type="InterPro" id="IPR036890">
    <property type="entry name" value="HATPase_C_sf"/>
</dbReference>
<dbReference type="SMART" id="SM00388">
    <property type="entry name" value="HisKA"/>
    <property type="match status" value="1"/>
</dbReference>
<evidence type="ECO:0000256" key="6">
    <source>
        <dbReference type="ARBA" id="ARBA00023136"/>
    </source>
</evidence>
<keyword evidence="5" id="KW-0418">Kinase</keyword>
<reference evidence="9" key="1">
    <citation type="journal article" date="2019" name="Int. J. Syst. Evol. Microbiol.">
        <title>The Global Catalogue of Microorganisms (GCM) 10K type strain sequencing project: providing services to taxonomists for standard genome sequencing and annotation.</title>
        <authorList>
            <consortium name="The Broad Institute Genomics Platform"/>
            <consortium name="The Broad Institute Genome Sequencing Center for Infectious Disease"/>
            <person name="Wu L."/>
            <person name="Ma J."/>
        </authorList>
    </citation>
    <scope>NUCLEOTIDE SEQUENCE [LARGE SCALE GENOMIC DNA]</scope>
    <source>
        <strain evidence="9">JCM 17841</strain>
    </source>
</reference>
<name>A0ABP8QJG1_9BACT</name>
<dbReference type="PANTHER" id="PTHR42878:SF15">
    <property type="entry name" value="BACTERIOPHYTOCHROME"/>
    <property type="match status" value="1"/>
</dbReference>
<dbReference type="CDD" id="cd00082">
    <property type="entry name" value="HisKA"/>
    <property type="match status" value="1"/>
</dbReference>
<dbReference type="EC" id="2.7.13.3" evidence="2"/>
<evidence type="ECO:0000256" key="2">
    <source>
        <dbReference type="ARBA" id="ARBA00012438"/>
    </source>
</evidence>
<evidence type="ECO:0000313" key="9">
    <source>
        <dbReference type="Proteomes" id="UP001501243"/>
    </source>
</evidence>